<evidence type="ECO:0000256" key="2">
    <source>
        <dbReference type="SAM" id="SignalP"/>
    </source>
</evidence>
<reference evidence="3 4" key="1">
    <citation type="submission" date="2020-07" db="EMBL/GenBank/DDBJ databases">
        <title>Sequencing the genomes of 1000 actinobacteria strains.</title>
        <authorList>
            <person name="Klenk H.-P."/>
        </authorList>
    </citation>
    <scope>NUCLEOTIDE SEQUENCE [LARGE SCALE GENOMIC DNA]</scope>
    <source>
        <strain evidence="3 4">DSM 23141</strain>
    </source>
</reference>
<evidence type="ECO:0000313" key="4">
    <source>
        <dbReference type="Proteomes" id="UP000553888"/>
    </source>
</evidence>
<protein>
    <recommendedName>
        <fullName evidence="5">DUF4352 domain-containing protein</fullName>
    </recommendedName>
</protein>
<name>A0A852Y866_9MICO</name>
<feature type="chain" id="PRO_5032760160" description="DUF4352 domain-containing protein" evidence="2">
    <location>
        <begin position="29"/>
        <end position="191"/>
    </location>
</feature>
<keyword evidence="2" id="KW-0732">Signal</keyword>
<sequence>MNRAIVATVAAAAVLLALSACTSGPTSAPIKPSASTSASAQPTEAEGSRANPLAIGREAKYSDKSMWKIGASGATLVRQGYIELPLHLGIDWDACREYSGAEQCEAGTSPAASLAVSYVAADGSSYSSADDASIDWLSVPALLSGADDVYPPLAEMSTSVIVSVPADKIAGGVWRIASQVASGVIFVESGL</sequence>
<dbReference type="Proteomes" id="UP000553888">
    <property type="component" value="Unassembled WGS sequence"/>
</dbReference>
<keyword evidence="4" id="KW-1185">Reference proteome</keyword>
<evidence type="ECO:0000313" key="3">
    <source>
        <dbReference type="EMBL" id="NYG97421.1"/>
    </source>
</evidence>
<dbReference type="RefSeq" id="WP_179564062.1">
    <property type="nucleotide sequence ID" value="NZ_JACBZY010000001.1"/>
</dbReference>
<organism evidence="3 4">
    <name type="scientific">Schumannella luteola</name>
    <dbReference type="NCBI Taxonomy" id="472059"/>
    <lineage>
        <taxon>Bacteria</taxon>
        <taxon>Bacillati</taxon>
        <taxon>Actinomycetota</taxon>
        <taxon>Actinomycetes</taxon>
        <taxon>Micrococcales</taxon>
        <taxon>Microbacteriaceae</taxon>
        <taxon>Schumannella</taxon>
    </lineage>
</organism>
<feature type="signal peptide" evidence="2">
    <location>
        <begin position="1"/>
        <end position="28"/>
    </location>
</feature>
<proteinExistence type="predicted"/>
<accession>A0A852Y866</accession>
<evidence type="ECO:0000256" key="1">
    <source>
        <dbReference type="SAM" id="MobiDB-lite"/>
    </source>
</evidence>
<evidence type="ECO:0008006" key="5">
    <source>
        <dbReference type="Google" id="ProtNLM"/>
    </source>
</evidence>
<dbReference type="EMBL" id="JACBZY010000001">
    <property type="protein sequence ID" value="NYG97421.1"/>
    <property type="molecule type" value="Genomic_DNA"/>
</dbReference>
<dbReference type="PROSITE" id="PS51257">
    <property type="entry name" value="PROKAR_LIPOPROTEIN"/>
    <property type="match status" value="1"/>
</dbReference>
<feature type="region of interest" description="Disordered" evidence="1">
    <location>
        <begin position="24"/>
        <end position="51"/>
    </location>
</feature>
<feature type="compositionally biased region" description="Low complexity" evidence="1">
    <location>
        <begin position="32"/>
        <end position="45"/>
    </location>
</feature>
<comment type="caution">
    <text evidence="3">The sequence shown here is derived from an EMBL/GenBank/DDBJ whole genome shotgun (WGS) entry which is preliminary data.</text>
</comment>
<dbReference type="AlphaFoldDB" id="A0A852Y866"/>
<gene>
    <name evidence="3" type="ORF">BJ979_000047</name>
</gene>